<dbReference type="GO" id="GO:0046872">
    <property type="term" value="F:metal ion binding"/>
    <property type="evidence" value="ECO:0007669"/>
    <property type="project" value="UniProtKB-KW"/>
</dbReference>
<protein>
    <recommendedName>
        <fullName evidence="7">Deacetylase sirtuin-type domain-containing protein</fullName>
    </recommendedName>
</protein>
<comment type="caution">
    <text evidence="6">Lacks conserved residue(s) required for the propagation of feature annotation.</text>
</comment>
<dbReference type="PROSITE" id="PS50305">
    <property type="entry name" value="SIRTUIN"/>
    <property type="match status" value="1"/>
</dbReference>
<dbReference type="Gene3D" id="3.40.50.1220">
    <property type="entry name" value="TPP-binding domain"/>
    <property type="match status" value="1"/>
</dbReference>
<reference evidence="8" key="1">
    <citation type="submission" date="2021-11" db="EMBL/GenBank/DDBJ databases">
        <authorList>
            <consortium name="Genoscope - CEA"/>
            <person name="William W."/>
        </authorList>
    </citation>
    <scope>NUCLEOTIDE SEQUENCE</scope>
</reference>
<evidence type="ECO:0000256" key="5">
    <source>
        <dbReference type="ARBA" id="ARBA00023027"/>
    </source>
</evidence>
<keyword evidence="9" id="KW-1185">Reference proteome</keyword>
<dbReference type="AlphaFoldDB" id="A0A8J2T163"/>
<dbReference type="PANTHER" id="PTHR11085">
    <property type="entry name" value="NAD-DEPENDENT PROTEIN DEACYLASE SIRTUIN-5, MITOCHONDRIAL-RELATED"/>
    <property type="match status" value="1"/>
</dbReference>
<comment type="cofactor">
    <cofactor evidence="1">
        <name>Zn(2+)</name>
        <dbReference type="ChEBI" id="CHEBI:29105"/>
    </cofactor>
</comment>
<evidence type="ECO:0000313" key="8">
    <source>
        <dbReference type="EMBL" id="CAH0379099.1"/>
    </source>
</evidence>
<keyword evidence="3" id="KW-0479">Metal-binding</keyword>
<dbReference type="PANTHER" id="PTHR11085:SF6">
    <property type="entry name" value="NAD-DEPENDENT PROTEIN DEACETYLASE SIRTUIN-2"/>
    <property type="match status" value="1"/>
</dbReference>
<evidence type="ECO:0000256" key="1">
    <source>
        <dbReference type="ARBA" id="ARBA00001947"/>
    </source>
</evidence>
<organism evidence="8 9">
    <name type="scientific">Pelagomonas calceolata</name>
    <dbReference type="NCBI Taxonomy" id="35677"/>
    <lineage>
        <taxon>Eukaryota</taxon>
        <taxon>Sar</taxon>
        <taxon>Stramenopiles</taxon>
        <taxon>Ochrophyta</taxon>
        <taxon>Pelagophyceae</taxon>
        <taxon>Pelagomonadales</taxon>
        <taxon>Pelagomonadaceae</taxon>
        <taxon>Pelagomonas</taxon>
    </lineage>
</organism>
<dbReference type="Proteomes" id="UP000789595">
    <property type="component" value="Unassembled WGS sequence"/>
</dbReference>
<dbReference type="InterPro" id="IPR003000">
    <property type="entry name" value="Sirtuin"/>
</dbReference>
<comment type="caution">
    <text evidence="8">The sequence shown here is derived from an EMBL/GenBank/DDBJ whole genome shotgun (WGS) entry which is preliminary data.</text>
</comment>
<dbReference type="InterPro" id="IPR050134">
    <property type="entry name" value="NAD-dep_sirtuin_deacylases"/>
</dbReference>
<gene>
    <name evidence="8" type="ORF">PECAL_6P07000</name>
</gene>
<evidence type="ECO:0000256" key="3">
    <source>
        <dbReference type="ARBA" id="ARBA00022723"/>
    </source>
</evidence>
<evidence type="ECO:0000313" key="9">
    <source>
        <dbReference type="Proteomes" id="UP000789595"/>
    </source>
</evidence>
<name>A0A8J2T163_9STRA</name>
<dbReference type="GO" id="GO:0005634">
    <property type="term" value="C:nucleus"/>
    <property type="evidence" value="ECO:0007669"/>
    <property type="project" value="TreeGrafter"/>
</dbReference>
<evidence type="ECO:0000256" key="6">
    <source>
        <dbReference type="PROSITE-ProRule" id="PRU00236"/>
    </source>
</evidence>
<keyword evidence="2" id="KW-0808">Transferase</keyword>
<dbReference type="EMBL" id="CAKKNE010000006">
    <property type="protein sequence ID" value="CAH0379099.1"/>
    <property type="molecule type" value="Genomic_DNA"/>
</dbReference>
<keyword evidence="4" id="KW-0862">Zinc</keyword>
<dbReference type="Pfam" id="PF02146">
    <property type="entry name" value="SIR2"/>
    <property type="match status" value="1"/>
</dbReference>
<proteinExistence type="predicted"/>
<accession>A0A8J2T163</accession>
<sequence>MAAVARTLAATLAYCCRAAAPSSARRLVRTQATLPPTRDVDGVATLLKDGARCVVMLGAGASVAAGLPDFRTPGTGLYDTLEISGLPYPEAVFELDFFRTNPQPFYELAKALWPTDDSRPTKAHKLVKLLADKNQLIRCYTQNIDSLERAAGVPAEFVVAAHGNFDSATCIATGEKVDAEALRRAIYEGTTDAFNAQNGGLCKADIVFFGEALPDRFWASLREDFDEAELLLVIGTSLEVHPFASLIDLGTMPRVLINRDRVGEHQPDVAFPPSMGKLSGGFDFNETAPVPRDVFLQGDADAIVVDLVERAGWALD</sequence>
<evidence type="ECO:0000256" key="2">
    <source>
        <dbReference type="ARBA" id="ARBA00022679"/>
    </source>
</evidence>
<dbReference type="InterPro" id="IPR026590">
    <property type="entry name" value="Ssirtuin_cat_dom"/>
</dbReference>
<dbReference type="GO" id="GO:0070403">
    <property type="term" value="F:NAD+ binding"/>
    <property type="evidence" value="ECO:0007669"/>
    <property type="project" value="InterPro"/>
</dbReference>
<dbReference type="OrthoDB" id="420264at2759"/>
<evidence type="ECO:0000259" key="7">
    <source>
        <dbReference type="PROSITE" id="PS50305"/>
    </source>
</evidence>
<dbReference type="SUPFAM" id="SSF52467">
    <property type="entry name" value="DHS-like NAD/FAD-binding domain"/>
    <property type="match status" value="1"/>
</dbReference>
<dbReference type="GO" id="GO:0017136">
    <property type="term" value="F:histone deacetylase activity, NAD-dependent"/>
    <property type="evidence" value="ECO:0007669"/>
    <property type="project" value="TreeGrafter"/>
</dbReference>
<keyword evidence="5" id="KW-0520">NAD</keyword>
<dbReference type="InterPro" id="IPR029035">
    <property type="entry name" value="DHS-like_NAD/FAD-binding_dom"/>
</dbReference>
<evidence type="ECO:0000256" key="4">
    <source>
        <dbReference type="ARBA" id="ARBA00022833"/>
    </source>
</evidence>
<dbReference type="InterPro" id="IPR026591">
    <property type="entry name" value="Sirtuin_cat_small_dom_sf"/>
</dbReference>
<feature type="domain" description="Deacetylase sirtuin-type" evidence="7">
    <location>
        <begin position="33"/>
        <end position="314"/>
    </location>
</feature>
<dbReference type="Gene3D" id="3.30.1600.10">
    <property type="entry name" value="SIR2/SIRT2 'Small Domain"/>
    <property type="match status" value="1"/>
</dbReference>